<comment type="caution">
    <text evidence="1">The sequence shown here is derived from an EMBL/GenBank/DDBJ whole genome shotgun (WGS) entry which is preliminary data.</text>
</comment>
<dbReference type="EMBL" id="SGWQ01000001">
    <property type="protein sequence ID" value="RZS44911.1"/>
    <property type="molecule type" value="Genomic_DNA"/>
</dbReference>
<accession>A0A4Q7L8D0</accession>
<reference evidence="1 2" key="1">
    <citation type="submission" date="2019-02" db="EMBL/GenBank/DDBJ databases">
        <title>Genomic Encyclopedia of Type Strains, Phase IV (KMG-IV): sequencing the most valuable type-strain genomes for metagenomic binning, comparative biology and taxonomic classification.</title>
        <authorList>
            <person name="Goeker M."/>
        </authorList>
    </citation>
    <scope>NUCLEOTIDE SEQUENCE [LARGE SCALE GENOMIC DNA]</scope>
    <source>
        <strain evidence="1 2">DSM 101727</strain>
    </source>
</reference>
<dbReference type="AlphaFoldDB" id="A0A4Q7L8D0"/>
<gene>
    <name evidence="1" type="ORF">EV193_101792</name>
</gene>
<sequence>MIAAALAAAGCSSTPDAPADPVGDADRALVRGYFERLNAAGAAGPAPQAEFLRTTQHPDFTSRLCELGALTVAMEPALSTLRPDPRWRPDGTAAPPRGRVYVLGVRVTVRRNGTAVGEQVGSQRVVVTNDTAYGFSPCLNR</sequence>
<name>A0A4Q7L8D0_9PSEU</name>
<protein>
    <submittedName>
        <fullName evidence="1">Uncharacterized protein</fullName>
    </submittedName>
</protein>
<organism evidence="1 2">
    <name type="scientific">Herbihabitans rhizosphaerae</name>
    <dbReference type="NCBI Taxonomy" id="1872711"/>
    <lineage>
        <taxon>Bacteria</taxon>
        <taxon>Bacillati</taxon>
        <taxon>Actinomycetota</taxon>
        <taxon>Actinomycetes</taxon>
        <taxon>Pseudonocardiales</taxon>
        <taxon>Pseudonocardiaceae</taxon>
        <taxon>Herbihabitans</taxon>
    </lineage>
</organism>
<keyword evidence="2" id="KW-1185">Reference proteome</keyword>
<dbReference type="Proteomes" id="UP000294257">
    <property type="component" value="Unassembled WGS sequence"/>
</dbReference>
<proteinExistence type="predicted"/>
<evidence type="ECO:0000313" key="1">
    <source>
        <dbReference type="EMBL" id="RZS44911.1"/>
    </source>
</evidence>
<evidence type="ECO:0000313" key="2">
    <source>
        <dbReference type="Proteomes" id="UP000294257"/>
    </source>
</evidence>